<gene>
    <name evidence="1" type="ORF">BDV29DRAFT_154737</name>
</gene>
<accession>A0A5N5XAR0</accession>
<dbReference type="EMBL" id="ML732181">
    <property type="protein sequence ID" value="KAB8076402.1"/>
    <property type="molecule type" value="Genomic_DNA"/>
</dbReference>
<keyword evidence="2" id="KW-1185">Reference proteome</keyword>
<evidence type="ECO:0000313" key="2">
    <source>
        <dbReference type="Proteomes" id="UP000326565"/>
    </source>
</evidence>
<proteinExistence type="predicted"/>
<dbReference type="Proteomes" id="UP000326565">
    <property type="component" value="Unassembled WGS sequence"/>
</dbReference>
<dbReference type="AlphaFoldDB" id="A0A5N5XAR0"/>
<organism evidence="1 2">
    <name type="scientific">Aspergillus leporis</name>
    <dbReference type="NCBI Taxonomy" id="41062"/>
    <lineage>
        <taxon>Eukaryota</taxon>
        <taxon>Fungi</taxon>
        <taxon>Dikarya</taxon>
        <taxon>Ascomycota</taxon>
        <taxon>Pezizomycotina</taxon>
        <taxon>Eurotiomycetes</taxon>
        <taxon>Eurotiomycetidae</taxon>
        <taxon>Eurotiales</taxon>
        <taxon>Aspergillaceae</taxon>
        <taxon>Aspergillus</taxon>
        <taxon>Aspergillus subgen. Circumdati</taxon>
    </lineage>
</organism>
<protein>
    <submittedName>
        <fullName evidence="1">Uncharacterized protein</fullName>
    </submittedName>
</protein>
<sequence>MSAHAWGDNFQRDIVNLNFARLHDCVLGHNLLTPCIVRIANDFNHQYYVVPILLFHGATHDHPMMKKVEKDGRDVSALMVSPADETDTNVSDEHLIHLVVKLADHQTGDPALDASPPDAPEVEDNVYAGRAFSNNREDHTVTIKQGWACLQEDSVSTLLRCATRLEPGIGT</sequence>
<reference evidence="1 2" key="1">
    <citation type="submission" date="2019-04" db="EMBL/GenBank/DDBJ databases">
        <title>Friends and foes A comparative genomics study of 23 Aspergillus species from section Flavi.</title>
        <authorList>
            <consortium name="DOE Joint Genome Institute"/>
            <person name="Kjaerbolling I."/>
            <person name="Vesth T."/>
            <person name="Frisvad J.C."/>
            <person name="Nybo J.L."/>
            <person name="Theobald S."/>
            <person name="Kildgaard S."/>
            <person name="Isbrandt T."/>
            <person name="Kuo A."/>
            <person name="Sato A."/>
            <person name="Lyhne E.K."/>
            <person name="Kogle M.E."/>
            <person name="Wiebenga A."/>
            <person name="Kun R.S."/>
            <person name="Lubbers R.J."/>
            <person name="Makela M.R."/>
            <person name="Barry K."/>
            <person name="Chovatia M."/>
            <person name="Clum A."/>
            <person name="Daum C."/>
            <person name="Haridas S."/>
            <person name="He G."/>
            <person name="LaButti K."/>
            <person name="Lipzen A."/>
            <person name="Mondo S."/>
            <person name="Riley R."/>
            <person name="Salamov A."/>
            <person name="Simmons B.A."/>
            <person name="Magnuson J.K."/>
            <person name="Henrissat B."/>
            <person name="Mortensen U.H."/>
            <person name="Larsen T.O."/>
            <person name="Devries R.P."/>
            <person name="Grigoriev I.V."/>
            <person name="Machida M."/>
            <person name="Baker S.E."/>
            <person name="Andersen M.R."/>
        </authorList>
    </citation>
    <scope>NUCLEOTIDE SEQUENCE [LARGE SCALE GENOMIC DNA]</scope>
    <source>
        <strain evidence="1 2">CBS 151.66</strain>
    </source>
</reference>
<name>A0A5N5XAR0_9EURO</name>
<evidence type="ECO:0000313" key="1">
    <source>
        <dbReference type="EMBL" id="KAB8076402.1"/>
    </source>
</evidence>